<sequence>MRIDSIEAKGLPPGIASEYGNMSPIAGGGSLEFCKFALLILLSAGVTACAGSTAPEDLPRLQIGSASLHQRADGATLDVALDWHASSLMLDALDHGIPLDLRLRIDAQSATTFGWRNNVASNERHVQLRYFPLSRQYVLRDLEHQDERHFIARASLFAALEDLHLPLIDWNDTRAERYRVLADLDSAVLPGAMRVSVWFDPAWRMPATEFTWPVTAHE</sequence>
<dbReference type="RefSeq" id="WP_129836455.1">
    <property type="nucleotide sequence ID" value="NZ_CP035704.1"/>
</dbReference>
<dbReference type="AlphaFoldDB" id="A0A411HPN8"/>
<organism evidence="1 2">
    <name type="scientific">Pseudolysobacter antarcticus</name>
    <dbReference type="NCBI Taxonomy" id="2511995"/>
    <lineage>
        <taxon>Bacteria</taxon>
        <taxon>Pseudomonadati</taxon>
        <taxon>Pseudomonadota</taxon>
        <taxon>Gammaproteobacteria</taxon>
        <taxon>Lysobacterales</taxon>
        <taxon>Rhodanobacteraceae</taxon>
        <taxon>Pseudolysobacter</taxon>
    </lineage>
</organism>
<reference evidence="1 2" key="1">
    <citation type="submission" date="2019-01" db="EMBL/GenBank/DDBJ databases">
        <title>Pseudolysobacter antarctica gen. nov., sp. nov., isolated from Fildes Peninsula, Antarctica.</title>
        <authorList>
            <person name="Wei Z."/>
            <person name="Peng F."/>
        </authorList>
    </citation>
    <scope>NUCLEOTIDE SEQUENCE [LARGE SCALE GENOMIC DNA]</scope>
    <source>
        <strain evidence="1 2">AQ6-296</strain>
    </source>
</reference>
<gene>
    <name evidence="1" type="ORF">ELE36_20035</name>
</gene>
<proteinExistence type="predicted"/>
<keyword evidence="2" id="KW-1185">Reference proteome</keyword>
<evidence type="ECO:0000313" key="1">
    <source>
        <dbReference type="EMBL" id="QBB72469.1"/>
    </source>
</evidence>
<dbReference type="Proteomes" id="UP000291562">
    <property type="component" value="Chromosome"/>
</dbReference>
<dbReference type="Pfam" id="PF14334">
    <property type="entry name" value="DUF4390"/>
    <property type="match status" value="1"/>
</dbReference>
<dbReference type="OrthoDB" id="6198507at2"/>
<dbReference type="EMBL" id="CP035704">
    <property type="protein sequence ID" value="QBB72469.1"/>
    <property type="molecule type" value="Genomic_DNA"/>
</dbReference>
<dbReference type="InterPro" id="IPR025500">
    <property type="entry name" value="DUF4390"/>
</dbReference>
<evidence type="ECO:0000313" key="2">
    <source>
        <dbReference type="Proteomes" id="UP000291562"/>
    </source>
</evidence>
<name>A0A411HPN8_9GAMM</name>
<protein>
    <submittedName>
        <fullName evidence="1">DUF4390 domain-containing protein</fullName>
    </submittedName>
</protein>
<accession>A0A411HPN8</accession>
<dbReference type="KEGG" id="xbc:ELE36_20035"/>